<keyword evidence="3" id="KW-1185">Reference proteome</keyword>
<proteinExistence type="predicted"/>
<evidence type="ECO:0000313" key="3">
    <source>
        <dbReference type="Proteomes" id="UP000199673"/>
    </source>
</evidence>
<feature type="signal peptide" evidence="1">
    <location>
        <begin position="1"/>
        <end position="20"/>
    </location>
</feature>
<organism evidence="2 3">
    <name type="scientific">Algoriphagus locisalis</name>
    <dbReference type="NCBI Taxonomy" id="305507"/>
    <lineage>
        <taxon>Bacteria</taxon>
        <taxon>Pseudomonadati</taxon>
        <taxon>Bacteroidota</taxon>
        <taxon>Cytophagia</taxon>
        <taxon>Cytophagales</taxon>
        <taxon>Cyclobacteriaceae</taxon>
        <taxon>Algoriphagus</taxon>
    </lineage>
</organism>
<dbReference type="EMBL" id="FPBF01000001">
    <property type="protein sequence ID" value="SFT38882.1"/>
    <property type="molecule type" value="Genomic_DNA"/>
</dbReference>
<dbReference type="RefSeq" id="WP_091691155.1">
    <property type="nucleotide sequence ID" value="NZ_FPBF01000001.1"/>
</dbReference>
<reference evidence="3" key="1">
    <citation type="submission" date="2016-10" db="EMBL/GenBank/DDBJ databases">
        <authorList>
            <person name="Varghese N."/>
            <person name="Submissions S."/>
        </authorList>
    </citation>
    <scope>NUCLEOTIDE SEQUENCE [LARGE SCALE GENOMIC DNA]</scope>
    <source>
        <strain evidence="3">DSM 23445</strain>
    </source>
</reference>
<evidence type="ECO:0008006" key="4">
    <source>
        <dbReference type="Google" id="ProtNLM"/>
    </source>
</evidence>
<dbReference type="Proteomes" id="UP000199673">
    <property type="component" value="Unassembled WGS sequence"/>
</dbReference>
<keyword evidence="1" id="KW-0732">Signal</keyword>
<dbReference type="AlphaFoldDB" id="A0A1I6XLE4"/>
<sequence>MRKSNAILTLLLLAVVAACAPSTKITGSWKAPEAKAGGYSSIFVTALTDKLVARQTIENDIDAILKEDGITANSSFDIIPPGFKATPENKEAIVSAIQAAGHDAILTIALLDQTSETRYVPGTTMYSPMGYGGYYGRFYGYYSYYNPVMYDPGYYATDKNYYLEMNLYDAQTEALVWSAQSETTNPSSIESFSKTFAQSVEYQLIKDGIITKK</sequence>
<protein>
    <recommendedName>
        <fullName evidence="4">DUF4136 domain-containing protein</fullName>
    </recommendedName>
</protein>
<dbReference type="OrthoDB" id="6078026at2"/>
<feature type="chain" id="PRO_5011694129" description="DUF4136 domain-containing protein" evidence="1">
    <location>
        <begin position="21"/>
        <end position="213"/>
    </location>
</feature>
<dbReference type="STRING" id="305507.SAMN04489724_0539"/>
<evidence type="ECO:0000313" key="2">
    <source>
        <dbReference type="EMBL" id="SFT38882.1"/>
    </source>
</evidence>
<dbReference type="PROSITE" id="PS51257">
    <property type="entry name" value="PROKAR_LIPOPROTEIN"/>
    <property type="match status" value="1"/>
</dbReference>
<accession>A0A1I6XLE4</accession>
<gene>
    <name evidence="2" type="ORF">SAMN04489724_0539</name>
</gene>
<evidence type="ECO:0000256" key="1">
    <source>
        <dbReference type="SAM" id="SignalP"/>
    </source>
</evidence>
<name>A0A1I6XLE4_9BACT</name>